<evidence type="ECO:0000259" key="1">
    <source>
        <dbReference type="Pfam" id="PF10908"/>
    </source>
</evidence>
<accession>A0A4U1ICZ9</accession>
<name>A0A4U1ICZ9_9BURK</name>
<sequence length="71" mass="7928">MGAAYFWSFLLRKVCKSQFRLHPKGHLGISEGCITIENMNDWTRIRAIFSDAPKVSVPGSALKAYAELIVS</sequence>
<evidence type="ECO:0000313" key="2">
    <source>
        <dbReference type="EMBL" id="TKC91504.1"/>
    </source>
</evidence>
<proteinExistence type="predicted"/>
<keyword evidence="3" id="KW-1185">Reference proteome</keyword>
<reference evidence="2 3" key="1">
    <citation type="submission" date="2019-04" db="EMBL/GenBank/DDBJ databases">
        <title>Trinickia sp. 7GSK02, isolated from subtropical forest soil.</title>
        <authorList>
            <person name="Gao Z.-H."/>
            <person name="Qiu L.-H."/>
        </authorList>
    </citation>
    <scope>NUCLEOTIDE SEQUENCE [LARGE SCALE GENOMIC DNA]</scope>
    <source>
        <strain evidence="2 3">7GSK02</strain>
    </source>
</reference>
<dbReference type="OrthoDB" id="6490254at2"/>
<dbReference type="InterPro" id="IPR021225">
    <property type="entry name" value="Tlde1_dom"/>
</dbReference>
<protein>
    <submittedName>
        <fullName evidence="2">DUF2778 domain-containing protein</fullName>
    </submittedName>
</protein>
<comment type="caution">
    <text evidence="2">The sequence shown here is derived from an EMBL/GenBank/DDBJ whole genome shotgun (WGS) entry which is preliminary data.</text>
</comment>
<dbReference type="RefSeq" id="WP_136892542.1">
    <property type="nucleotide sequence ID" value="NZ_SWJE01000002.1"/>
</dbReference>
<dbReference type="Pfam" id="PF10908">
    <property type="entry name" value="Tlde1_dom"/>
    <property type="match status" value="1"/>
</dbReference>
<dbReference type="AlphaFoldDB" id="A0A4U1ICZ9"/>
<evidence type="ECO:0000313" key="3">
    <source>
        <dbReference type="Proteomes" id="UP000305539"/>
    </source>
</evidence>
<dbReference type="Proteomes" id="UP000305539">
    <property type="component" value="Unassembled WGS sequence"/>
</dbReference>
<feature type="domain" description="Tlde1" evidence="1">
    <location>
        <begin position="14"/>
        <end position="59"/>
    </location>
</feature>
<dbReference type="EMBL" id="SWJE01000002">
    <property type="protein sequence ID" value="TKC91504.1"/>
    <property type="molecule type" value="Genomic_DNA"/>
</dbReference>
<gene>
    <name evidence="2" type="ORF">FAZ69_03340</name>
</gene>
<organism evidence="2 3">
    <name type="scientific">Trinickia terrae</name>
    <dbReference type="NCBI Taxonomy" id="2571161"/>
    <lineage>
        <taxon>Bacteria</taxon>
        <taxon>Pseudomonadati</taxon>
        <taxon>Pseudomonadota</taxon>
        <taxon>Betaproteobacteria</taxon>
        <taxon>Burkholderiales</taxon>
        <taxon>Burkholderiaceae</taxon>
        <taxon>Trinickia</taxon>
    </lineage>
</organism>